<dbReference type="AlphaFoldDB" id="A0A8X6S4M6"/>
<proteinExistence type="predicted"/>
<dbReference type="Proteomes" id="UP000887159">
    <property type="component" value="Unassembled WGS sequence"/>
</dbReference>
<sequence>MNITALDETEDDYLYMDSSDGDSMNDVSEEITEDEYDNLFMLFYTRLFKCNIGHGANQNQIIPPALIVSMQTAAPTYDFPPALLIHIFGWNYPTIRFNGVD</sequence>
<organism evidence="2 3">
    <name type="scientific">Trichonephila clavipes</name>
    <name type="common">Golden silk orbweaver</name>
    <name type="synonym">Nephila clavipes</name>
    <dbReference type="NCBI Taxonomy" id="2585209"/>
    <lineage>
        <taxon>Eukaryota</taxon>
        <taxon>Metazoa</taxon>
        <taxon>Ecdysozoa</taxon>
        <taxon>Arthropoda</taxon>
        <taxon>Chelicerata</taxon>
        <taxon>Arachnida</taxon>
        <taxon>Araneae</taxon>
        <taxon>Araneomorphae</taxon>
        <taxon>Entelegynae</taxon>
        <taxon>Araneoidea</taxon>
        <taxon>Nephilidae</taxon>
        <taxon>Trichonephila</taxon>
    </lineage>
</organism>
<gene>
    <name evidence="2" type="ORF">TNCV_4416111</name>
</gene>
<reference evidence="2" key="1">
    <citation type="submission" date="2020-08" db="EMBL/GenBank/DDBJ databases">
        <title>Multicomponent nature underlies the extraordinary mechanical properties of spider dragline silk.</title>
        <authorList>
            <person name="Kono N."/>
            <person name="Nakamura H."/>
            <person name="Mori M."/>
            <person name="Yoshida Y."/>
            <person name="Ohtoshi R."/>
            <person name="Malay A.D."/>
            <person name="Moran D.A.P."/>
            <person name="Tomita M."/>
            <person name="Numata K."/>
            <person name="Arakawa K."/>
        </authorList>
    </citation>
    <scope>NUCLEOTIDE SEQUENCE</scope>
</reference>
<dbReference type="EMBL" id="BMAU01021244">
    <property type="protein sequence ID" value="GFY04525.1"/>
    <property type="molecule type" value="Genomic_DNA"/>
</dbReference>
<keyword evidence="3" id="KW-1185">Reference proteome</keyword>
<evidence type="ECO:0000256" key="1">
    <source>
        <dbReference type="SAM" id="MobiDB-lite"/>
    </source>
</evidence>
<name>A0A8X6S4M6_TRICX</name>
<evidence type="ECO:0000313" key="3">
    <source>
        <dbReference type="Proteomes" id="UP000887159"/>
    </source>
</evidence>
<protein>
    <submittedName>
        <fullName evidence="2">Uncharacterized protein</fullName>
    </submittedName>
</protein>
<evidence type="ECO:0000313" key="2">
    <source>
        <dbReference type="EMBL" id="GFY04525.1"/>
    </source>
</evidence>
<accession>A0A8X6S4M6</accession>
<feature type="region of interest" description="Disordered" evidence="1">
    <location>
        <begin position="1"/>
        <end position="26"/>
    </location>
</feature>
<comment type="caution">
    <text evidence="2">The sequence shown here is derived from an EMBL/GenBank/DDBJ whole genome shotgun (WGS) entry which is preliminary data.</text>
</comment>